<protein>
    <recommendedName>
        <fullName evidence="4">CvpA family protein</fullName>
    </recommendedName>
</protein>
<name>A0AA96ZTX3_9EURY</name>
<feature type="transmembrane region" description="Helical" evidence="1">
    <location>
        <begin position="146"/>
        <end position="168"/>
    </location>
</feature>
<keyword evidence="1" id="KW-0812">Transmembrane</keyword>
<evidence type="ECO:0000256" key="1">
    <source>
        <dbReference type="SAM" id="Phobius"/>
    </source>
</evidence>
<sequence>MVAHIINCVIFRGIFMNLNKNTRLILTLILTLIAALVLFYFILPAINLRSTGFYMYLIMVVAAYLVISLILSGAGQSVKFRKMPMDDGSYKLVLDLDAKSKKERENFSKNPYETYDSKKQKADAYEFEDAIYKTPQKLNWKKSGPVMVIILLFAIVVAGSIFSGPFFFANDYTKLIHIENGNFSEEVAEISYDQIPWLDKVSAQRLGDRKLGELADMVSQFVVADDYTQINYKNRPVRVTPLLYGDVFKWLNNRENGIPGYIQIDMVTQEGEVVRIKDGIKYSRSEYFGRNIDRYLRFNYPTLMFGTPVFEVDDDGNPYWVCPKVVKKIGLFGGTDIDGIVLINAVTGEHVYYAAKDVPQWIDHVYTADLIIEQYDYYGRYQSGYINSIFGQRGVTMTTDGYNYMALNDDVYMYTGITSVSNDESNIGFILVNQRTKDARYYSIPGAHEYSAMASAEGALQHLNYEATFPLLLNIAGEPTYFMAMKDYSNLVKQYAMVNVKSYNIVATGNTVAECEENYVQKLSKNSGSASVSTRGTNVSGIISDIRVSVIEGNSHYYIKLDSSPKYYVISSSVDDRAVLLNVGDRVILISAETDKMIEPIRSFEWVTEG</sequence>
<dbReference type="AlphaFoldDB" id="A0AA96ZTX3"/>
<accession>A0AA96ZTX3</accession>
<keyword evidence="3" id="KW-1185">Reference proteome</keyword>
<feature type="transmembrane region" description="Helical" evidence="1">
    <location>
        <begin position="53"/>
        <end position="75"/>
    </location>
</feature>
<dbReference type="EMBL" id="CP131060">
    <property type="protein sequence ID" value="WNY24979.1"/>
    <property type="molecule type" value="Genomic_DNA"/>
</dbReference>
<evidence type="ECO:0008006" key="4">
    <source>
        <dbReference type="Google" id="ProtNLM"/>
    </source>
</evidence>
<feature type="transmembrane region" description="Helical" evidence="1">
    <location>
        <begin position="24"/>
        <end position="47"/>
    </location>
</feature>
<keyword evidence="1" id="KW-0472">Membrane</keyword>
<evidence type="ECO:0000313" key="3">
    <source>
        <dbReference type="Proteomes" id="UP001303587"/>
    </source>
</evidence>
<organism evidence="2 3">
    <name type="scientific">Methanolapillus millepedarum</name>
    <dbReference type="NCBI Taxonomy" id="3028296"/>
    <lineage>
        <taxon>Archaea</taxon>
        <taxon>Methanobacteriati</taxon>
        <taxon>Methanobacteriota</taxon>
        <taxon>Stenosarchaea group</taxon>
        <taxon>Methanomicrobia</taxon>
        <taxon>Methanosarcinales</taxon>
        <taxon>Methanosarcinaceae</taxon>
        <taxon>Methanolapillus</taxon>
    </lineage>
</organism>
<proteinExistence type="predicted"/>
<keyword evidence="1" id="KW-1133">Transmembrane helix</keyword>
<reference evidence="2 3" key="1">
    <citation type="submission" date="2023-07" db="EMBL/GenBank/DDBJ databases">
        <title>Closed genoem sequence of Methanosarcinaceae archaeon Ac7.</title>
        <authorList>
            <person name="Poehlein A."/>
            <person name="Protasov E."/>
            <person name="Platt K."/>
            <person name="Reeh H."/>
            <person name="Daniel R."/>
            <person name="Brune A."/>
        </authorList>
    </citation>
    <scope>NUCLEOTIDE SEQUENCE [LARGE SCALE GENOMIC DNA]</scope>
    <source>
        <strain evidence="2 3">Ac7</strain>
    </source>
</reference>
<dbReference type="Proteomes" id="UP001303587">
    <property type="component" value="Chromosome"/>
</dbReference>
<gene>
    <name evidence="2" type="ORF">MsAc7_05110</name>
</gene>
<evidence type="ECO:0000313" key="2">
    <source>
        <dbReference type="EMBL" id="WNY24979.1"/>
    </source>
</evidence>